<dbReference type="PROSITE" id="PS51257">
    <property type="entry name" value="PROKAR_LIPOPROTEIN"/>
    <property type="match status" value="1"/>
</dbReference>
<evidence type="ECO:0000313" key="2">
    <source>
        <dbReference type="EMBL" id="RBM02823.1"/>
    </source>
</evidence>
<evidence type="ECO:0000313" key="3">
    <source>
        <dbReference type="Proteomes" id="UP000252167"/>
    </source>
</evidence>
<sequence length="146" mass="15773">MRIRFLGPALLLGMSVAMLAACASGSGIPAIHQQAQEEDRWPGDQALLSDSGMAVDTSRLLASHNDLDYYVATSEDQKMACLFKFDHADPSEGAMGGCGGLGGTDFIVEFSTPEGHTALVRNDAEIRNYESKGWQQIHENIFIRGP</sequence>
<dbReference type="AlphaFoldDB" id="A0A365YLA2"/>
<accession>A0A365YLA2</accession>
<keyword evidence="3" id="KW-1185">Reference proteome</keyword>
<name>A0A365YLA2_9MICC</name>
<protein>
    <recommendedName>
        <fullName evidence="4">Lipoprotein</fullName>
    </recommendedName>
</protein>
<dbReference type="Proteomes" id="UP000252167">
    <property type="component" value="Unassembled WGS sequence"/>
</dbReference>
<dbReference type="EMBL" id="POAF01000002">
    <property type="protein sequence ID" value="RBM02823.1"/>
    <property type="molecule type" value="Genomic_DNA"/>
</dbReference>
<dbReference type="RefSeq" id="WP_113606742.1">
    <property type="nucleotide sequence ID" value="NZ_POAF01000002.1"/>
</dbReference>
<feature type="signal peptide" evidence="1">
    <location>
        <begin position="1"/>
        <end position="20"/>
    </location>
</feature>
<comment type="caution">
    <text evidence="2">The sequence shown here is derived from an EMBL/GenBank/DDBJ whole genome shotgun (WGS) entry which is preliminary data.</text>
</comment>
<keyword evidence="1" id="KW-0732">Signal</keyword>
<feature type="chain" id="PRO_5038544614" description="Lipoprotein" evidence="1">
    <location>
        <begin position="21"/>
        <end position="146"/>
    </location>
</feature>
<evidence type="ECO:0008006" key="4">
    <source>
        <dbReference type="Google" id="ProtNLM"/>
    </source>
</evidence>
<proteinExistence type="predicted"/>
<reference evidence="2 3" key="1">
    <citation type="submission" date="2018-01" db="EMBL/GenBank/DDBJ databases">
        <title>Glutamicibacter soli strain NHPC-3 Whole genome sequence and assembly.</title>
        <authorList>
            <person name="Choudhury P."/>
            <person name="Gupta D."/>
            <person name="Sengupta K."/>
            <person name="Jawed A."/>
            <person name="Sultana N."/>
            <person name="Saha P."/>
        </authorList>
    </citation>
    <scope>NUCLEOTIDE SEQUENCE [LARGE SCALE GENOMIC DNA]</scope>
    <source>
        <strain evidence="2 3">NHPC-3</strain>
    </source>
</reference>
<organism evidence="2 3">
    <name type="scientific">Glutamicibacter soli</name>
    <dbReference type="NCBI Taxonomy" id="453836"/>
    <lineage>
        <taxon>Bacteria</taxon>
        <taxon>Bacillati</taxon>
        <taxon>Actinomycetota</taxon>
        <taxon>Actinomycetes</taxon>
        <taxon>Micrococcales</taxon>
        <taxon>Micrococcaceae</taxon>
        <taxon>Glutamicibacter</taxon>
    </lineage>
</organism>
<gene>
    <name evidence="2" type="ORF">C1H84_05175</name>
</gene>
<evidence type="ECO:0000256" key="1">
    <source>
        <dbReference type="SAM" id="SignalP"/>
    </source>
</evidence>